<proteinExistence type="predicted"/>
<dbReference type="EMBL" id="GBRH01160486">
    <property type="protein sequence ID" value="JAE37410.1"/>
    <property type="molecule type" value="Transcribed_RNA"/>
</dbReference>
<sequence>MHVIFTAYVTRIIIKNLNHNNVPPDDLAIPLYRSIVTSSINLTVND</sequence>
<dbReference type="AlphaFoldDB" id="A0A0A9HJP7"/>
<protein>
    <submittedName>
        <fullName evidence="1">Uncharacterized protein</fullName>
    </submittedName>
</protein>
<reference evidence="1" key="2">
    <citation type="journal article" date="2015" name="Data Brief">
        <title>Shoot transcriptome of the giant reed, Arundo donax.</title>
        <authorList>
            <person name="Barrero R.A."/>
            <person name="Guerrero F.D."/>
            <person name="Moolhuijzen P."/>
            <person name="Goolsby J.A."/>
            <person name="Tidwell J."/>
            <person name="Bellgard S.E."/>
            <person name="Bellgard M.I."/>
        </authorList>
    </citation>
    <scope>NUCLEOTIDE SEQUENCE</scope>
    <source>
        <tissue evidence="1">Shoot tissue taken approximately 20 cm above the soil surface</tissue>
    </source>
</reference>
<name>A0A0A9HJP7_ARUDO</name>
<evidence type="ECO:0000313" key="1">
    <source>
        <dbReference type="EMBL" id="JAE37410.1"/>
    </source>
</evidence>
<accession>A0A0A9HJP7</accession>
<reference evidence="1" key="1">
    <citation type="submission" date="2014-09" db="EMBL/GenBank/DDBJ databases">
        <authorList>
            <person name="Magalhaes I.L.F."/>
            <person name="Oliveira U."/>
            <person name="Santos F.R."/>
            <person name="Vidigal T.H.D.A."/>
            <person name="Brescovit A.D."/>
            <person name="Santos A.J."/>
        </authorList>
    </citation>
    <scope>NUCLEOTIDE SEQUENCE</scope>
    <source>
        <tissue evidence="1">Shoot tissue taken approximately 20 cm above the soil surface</tissue>
    </source>
</reference>
<organism evidence="1">
    <name type="scientific">Arundo donax</name>
    <name type="common">Giant reed</name>
    <name type="synonym">Donax arundinaceus</name>
    <dbReference type="NCBI Taxonomy" id="35708"/>
    <lineage>
        <taxon>Eukaryota</taxon>
        <taxon>Viridiplantae</taxon>
        <taxon>Streptophyta</taxon>
        <taxon>Embryophyta</taxon>
        <taxon>Tracheophyta</taxon>
        <taxon>Spermatophyta</taxon>
        <taxon>Magnoliopsida</taxon>
        <taxon>Liliopsida</taxon>
        <taxon>Poales</taxon>
        <taxon>Poaceae</taxon>
        <taxon>PACMAD clade</taxon>
        <taxon>Arundinoideae</taxon>
        <taxon>Arundineae</taxon>
        <taxon>Arundo</taxon>
    </lineage>
</organism>